<organism evidence="2 3">
    <name type="scientific">Salvator merianae</name>
    <name type="common">Argentine black and white tegu</name>
    <name type="synonym">Tupinambis merianae</name>
    <dbReference type="NCBI Taxonomy" id="96440"/>
    <lineage>
        <taxon>Eukaryota</taxon>
        <taxon>Metazoa</taxon>
        <taxon>Chordata</taxon>
        <taxon>Craniata</taxon>
        <taxon>Vertebrata</taxon>
        <taxon>Euteleostomi</taxon>
        <taxon>Lepidosauria</taxon>
        <taxon>Squamata</taxon>
        <taxon>Bifurcata</taxon>
        <taxon>Unidentata</taxon>
        <taxon>Episquamata</taxon>
        <taxon>Laterata</taxon>
        <taxon>Teiioidea</taxon>
        <taxon>Teiidae</taxon>
        <taxon>Salvator</taxon>
    </lineage>
</organism>
<sequence>MLQHLELELKRESEAAEQRMSHKLQRIARELALQKAKAVTEARQEERNKIVVLLDKQEKYAWEKKQEMELAFKMSQKEFEEETEKLLKTAENVREAQLEEVINEVNRKDSEILSLTQQLEDMTAWKDSLEAEILETRAAFQKYINVTFPQLAPGQADFILPFRKISPFTDAGVDF</sequence>
<dbReference type="Ensembl" id="ENSSMRT00000026346.1">
    <property type="protein sequence ID" value="ENSSMRP00000022524.1"/>
    <property type="gene ID" value="ENSSMRG00000017502.1"/>
</dbReference>
<accession>A0A8D0DVS6</accession>
<dbReference type="AlphaFoldDB" id="A0A8D0DVS6"/>
<proteinExistence type="predicted"/>
<keyword evidence="1" id="KW-0175">Coiled coil</keyword>
<evidence type="ECO:0000313" key="2">
    <source>
        <dbReference type="Ensembl" id="ENSSMRP00000022524.1"/>
    </source>
</evidence>
<dbReference type="OMA" id="YIDVTFP"/>
<dbReference type="PANTHER" id="PTHR34645">
    <property type="entry name" value="SIMILAR TO HYPOTHETICAL PROTEIN"/>
    <property type="match status" value="1"/>
</dbReference>
<feature type="coiled-coil region" evidence="1">
    <location>
        <begin position="76"/>
        <end position="118"/>
    </location>
</feature>
<evidence type="ECO:0000256" key="1">
    <source>
        <dbReference type="SAM" id="Coils"/>
    </source>
</evidence>
<evidence type="ECO:0000313" key="3">
    <source>
        <dbReference type="Proteomes" id="UP000694421"/>
    </source>
</evidence>
<dbReference type="Proteomes" id="UP000694421">
    <property type="component" value="Unplaced"/>
</dbReference>
<dbReference type="GeneTree" id="ENSGT00390000010837"/>
<name>A0A8D0DVS6_SALMN</name>
<dbReference type="InterPro" id="IPR038927">
    <property type="entry name" value="C6orf163"/>
</dbReference>
<reference evidence="2" key="2">
    <citation type="submission" date="2025-09" db="UniProtKB">
        <authorList>
            <consortium name="Ensembl"/>
        </authorList>
    </citation>
    <scope>IDENTIFICATION</scope>
</reference>
<reference evidence="2" key="1">
    <citation type="submission" date="2025-08" db="UniProtKB">
        <authorList>
            <consortium name="Ensembl"/>
        </authorList>
    </citation>
    <scope>IDENTIFICATION</scope>
</reference>
<protein>
    <submittedName>
        <fullName evidence="2">Uncharacterized protein</fullName>
    </submittedName>
</protein>
<dbReference type="PANTHER" id="PTHR34645:SF1">
    <property type="entry name" value="GENE 136-RELATED"/>
    <property type="match status" value="1"/>
</dbReference>
<keyword evidence="3" id="KW-1185">Reference proteome</keyword>